<dbReference type="PANTHER" id="PTHR43823">
    <property type="entry name" value="SPORULATION PROTEIN YKVU"/>
    <property type="match status" value="1"/>
</dbReference>
<proteinExistence type="predicted"/>
<evidence type="ECO:0000256" key="5">
    <source>
        <dbReference type="ARBA" id="ARBA00022989"/>
    </source>
</evidence>
<sequence>MSDTKKFLHDDNIPKVLLGLSVPSMIAGTIEALYNTVDSIFIGHFVGNQALAALSVINSIQFFFIATALFFSVGAASVISRALGSGNDSHAVDVAVHAFWSSLIINSIICFALLLRLDDFLRAIGSTNEILQYSRDYGSIILWTGFVLPVNNLLLSILRSRGLVMMSTCLTLLGAVLNIFLDALFIMEFSWGVKGAAFATAISQIIVFVAALRKVSEVYHTRFRLHQFRPTVLKDILVIGTPSGMRLLLVSFTMAVAVKNISPYGVNALSAFGIVNRILPLTAMLIVSISIGGQPLIGLNYGANSYQRVRDIVLEMTGLAFKISVIITLLFLWAPTPLFRLFTSNINVIALCREIMQIIGFSFCGWAFFTVVAEAFQAMGHAKESYFLLLIYPVFSLVFQVVLPKIMGLKGVWYSFSYTNILMGIITVFLFLRELQSLKRKEEALKHAI</sequence>
<dbReference type="NCBIfam" id="TIGR00797">
    <property type="entry name" value="matE"/>
    <property type="match status" value="1"/>
</dbReference>
<dbReference type="EMBL" id="FOKY01000001">
    <property type="protein sequence ID" value="SFB72137.1"/>
    <property type="molecule type" value="Genomic_DNA"/>
</dbReference>
<evidence type="ECO:0000256" key="1">
    <source>
        <dbReference type="ARBA" id="ARBA00004651"/>
    </source>
</evidence>
<comment type="subcellular location">
    <subcellularLocation>
        <location evidence="1">Cell membrane</location>
        <topology evidence="1">Multi-pass membrane protein</topology>
    </subcellularLocation>
</comment>
<dbReference type="GO" id="GO:0005886">
    <property type="term" value="C:plasma membrane"/>
    <property type="evidence" value="ECO:0007669"/>
    <property type="project" value="UniProtKB-SubCell"/>
</dbReference>
<evidence type="ECO:0000313" key="8">
    <source>
        <dbReference type="EMBL" id="SFB72137.1"/>
    </source>
</evidence>
<keyword evidence="9" id="KW-1185">Reference proteome</keyword>
<dbReference type="InterPro" id="IPR048279">
    <property type="entry name" value="MdtK-like"/>
</dbReference>
<feature type="transmembrane region" description="Helical" evidence="7">
    <location>
        <begin position="355"/>
        <end position="373"/>
    </location>
</feature>
<gene>
    <name evidence="8" type="ORF">SAMN02745150_00476</name>
</gene>
<keyword evidence="2" id="KW-0813">Transport</keyword>
<feature type="transmembrane region" description="Helical" evidence="7">
    <location>
        <begin position="313"/>
        <end position="335"/>
    </location>
</feature>
<feature type="transmembrane region" description="Helical" evidence="7">
    <location>
        <begin position="412"/>
        <end position="432"/>
    </location>
</feature>
<feature type="transmembrane region" description="Helical" evidence="7">
    <location>
        <begin position="170"/>
        <end position="191"/>
    </location>
</feature>
<keyword evidence="6 7" id="KW-0472">Membrane</keyword>
<organism evidence="8 9">
    <name type="scientific">Brevinema andersonii</name>
    <dbReference type="NCBI Taxonomy" id="34097"/>
    <lineage>
        <taxon>Bacteria</taxon>
        <taxon>Pseudomonadati</taxon>
        <taxon>Spirochaetota</taxon>
        <taxon>Spirochaetia</taxon>
        <taxon>Brevinematales</taxon>
        <taxon>Brevinemataceae</taxon>
        <taxon>Brevinema</taxon>
    </lineage>
</organism>
<evidence type="ECO:0000256" key="6">
    <source>
        <dbReference type="ARBA" id="ARBA00023136"/>
    </source>
</evidence>
<accession>A0A1I1DBE2</accession>
<dbReference type="InterPro" id="IPR002528">
    <property type="entry name" value="MATE_fam"/>
</dbReference>
<evidence type="ECO:0000256" key="2">
    <source>
        <dbReference type="ARBA" id="ARBA00022448"/>
    </source>
</evidence>
<feature type="transmembrane region" description="Helical" evidence="7">
    <location>
        <begin position="137"/>
        <end position="158"/>
    </location>
</feature>
<feature type="transmembrane region" description="Helical" evidence="7">
    <location>
        <begin position="236"/>
        <end position="258"/>
    </location>
</feature>
<reference evidence="9" key="1">
    <citation type="submission" date="2016-10" db="EMBL/GenBank/DDBJ databases">
        <authorList>
            <person name="Varghese N."/>
            <person name="Submissions S."/>
        </authorList>
    </citation>
    <scope>NUCLEOTIDE SEQUENCE [LARGE SCALE GENOMIC DNA]</scope>
    <source>
        <strain evidence="9">ATCC 43811</strain>
    </source>
</reference>
<dbReference type="Pfam" id="PF01554">
    <property type="entry name" value="MatE"/>
    <property type="match status" value="2"/>
</dbReference>
<dbReference type="AlphaFoldDB" id="A0A1I1DBE2"/>
<protein>
    <submittedName>
        <fullName evidence="8">Putative efflux protein, MATE family</fullName>
    </submittedName>
</protein>
<dbReference type="PANTHER" id="PTHR43823:SF3">
    <property type="entry name" value="MULTIDRUG EXPORT PROTEIN MEPA"/>
    <property type="match status" value="1"/>
</dbReference>
<name>A0A1I1DBE2_BREAD</name>
<dbReference type="Proteomes" id="UP000240042">
    <property type="component" value="Unassembled WGS sequence"/>
</dbReference>
<dbReference type="GO" id="GO:0042910">
    <property type="term" value="F:xenobiotic transmembrane transporter activity"/>
    <property type="evidence" value="ECO:0007669"/>
    <property type="project" value="InterPro"/>
</dbReference>
<dbReference type="GO" id="GO:0015297">
    <property type="term" value="F:antiporter activity"/>
    <property type="evidence" value="ECO:0007669"/>
    <property type="project" value="InterPro"/>
</dbReference>
<feature type="transmembrane region" description="Helical" evidence="7">
    <location>
        <begin position="385"/>
        <end position="406"/>
    </location>
</feature>
<keyword evidence="3" id="KW-1003">Cell membrane</keyword>
<feature type="transmembrane region" description="Helical" evidence="7">
    <location>
        <begin position="50"/>
        <end position="73"/>
    </location>
</feature>
<feature type="transmembrane region" description="Helical" evidence="7">
    <location>
        <begin position="278"/>
        <end position="301"/>
    </location>
</feature>
<dbReference type="OrthoDB" id="9811110at2"/>
<evidence type="ECO:0000256" key="3">
    <source>
        <dbReference type="ARBA" id="ARBA00022475"/>
    </source>
</evidence>
<evidence type="ECO:0000256" key="4">
    <source>
        <dbReference type="ARBA" id="ARBA00022692"/>
    </source>
</evidence>
<evidence type="ECO:0000313" key="9">
    <source>
        <dbReference type="Proteomes" id="UP000240042"/>
    </source>
</evidence>
<feature type="transmembrane region" description="Helical" evidence="7">
    <location>
        <begin position="94"/>
        <end position="117"/>
    </location>
</feature>
<evidence type="ECO:0000256" key="7">
    <source>
        <dbReference type="SAM" id="Phobius"/>
    </source>
</evidence>
<dbReference type="PIRSF" id="PIRSF006603">
    <property type="entry name" value="DinF"/>
    <property type="match status" value="1"/>
</dbReference>
<dbReference type="STRING" id="34097.SAMN02745150_00476"/>
<dbReference type="InterPro" id="IPR051327">
    <property type="entry name" value="MATE_MepA_subfamily"/>
</dbReference>
<feature type="transmembrane region" description="Helical" evidence="7">
    <location>
        <begin position="197"/>
        <end position="215"/>
    </location>
</feature>
<keyword evidence="5 7" id="KW-1133">Transmembrane helix</keyword>
<dbReference type="RefSeq" id="WP_092318131.1">
    <property type="nucleotide sequence ID" value="NZ_FOKY01000001.1"/>
</dbReference>
<keyword evidence="4 7" id="KW-0812">Transmembrane</keyword>